<reference evidence="1 2" key="1">
    <citation type="submission" date="2024-04" db="EMBL/GenBank/DDBJ databases">
        <title>Tritrichomonas musculus Genome.</title>
        <authorList>
            <person name="Alves-Ferreira E."/>
            <person name="Grigg M."/>
            <person name="Lorenzi H."/>
            <person name="Galac M."/>
        </authorList>
    </citation>
    <scope>NUCLEOTIDE SEQUENCE [LARGE SCALE GENOMIC DNA]</scope>
    <source>
        <strain evidence="1 2">EAF2021</strain>
    </source>
</reference>
<evidence type="ECO:0000313" key="2">
    <source>
        <dbReference type="Proteomes" id="UP001470230"/>
    </source>
</evidence>
<gene>
    <name evidence="1" type="ORF">M9Y10_023978</name>
</gene>
<protein>
    <submittedName>
        <fullName evidence="1">Uncharacterized protein</fullName>
    </submittedName>
</protein>
<keyword evidence="2" id="KW-1185">Reference proteome</keyword>
<organism evidence="1 2">
    <name type="scientific">Tritrichomonas musculus</name>
    <dbReference type="NCBI Taxonomy" id="1915356"/>
    <lineage>
        <taxon>Eukaryota</taxon>
        <taxon>Metamonada</taxon>
        <taxon>Parabasalia</taxon>
        <taxon>Tritrichomonadida</taxon>
        <taxon>Tritrichomonadidae</taxon>
        <taxon>Tritrichomonas</taxon>
    </lineage>
</organism>
<dbReference type="Proteomes" id="UP001470230">
    <property type="component" value="Unassembled WGS sequence"/>
</dbReference>
<dbReference type="EMBL" id="JAPFFF010000003">
    <property type="protein sequence ID" value="KAK8895511.1"/>
    <property type="molecule type" value="Genomic_DNA"/>
</dbReference>
<evidence type="ECO:0000313" key="1">
    <source>
        <dbReference type="EMBL" id="KAK8895511.1"/>
    </source>
</evidence>
<name>A0ABR2KWL7_9EUKA</name>
<accession>A0ABR2KWL7</accession>
<comment type="caution">
    <text evidence="1">The sequence shown here is derived from an EMBL/GenBank/DDBJ whole genome shotgun (WGS) entry which is preliminary data.</text>
</comment>
<sequence length="176" mass="20831">MKPKTYHKRILDMEDNIKSNMYGIRDISTKCRTRYLLAVSPNNRLTTTTTPLLLYPTDRKTKDFIYIRGGVDDHKSWNEWYKLDETNKICGRDTGKWCFIIEKHGTAYKKCKNLQPVIDIIDVFDYYRKEDKGANEVYETSILDVEYIIDRLRKNMTLSSLNTSTLTVIKPRRSMR</sequence>
<proteinExistence type="predicted"/>